<protein>
    <submittedName>
        <fullName evidence="2">Uncharacterized protein</fullName>
    </submittedName>
</protein>
<name>A0AAD7FVD8_MYCRO</name>
<gene>
    <name evidence="2" type="ORF">B0H17DRAFT_1216129</name>
</gene>
<feature type="compositionally biased region" description="Polar residues" evidence="1">
    <location>
        <begin position="311"/>
        <end position="321"/>
    </location>
</feature>
<dbReference type="Proteomes" id="UP001221757">
    <property type="component" value="Unassembled WGS sequence"/>
</dbReference>
<organism evidence="2 3">
    <name type="scientific">Mycena rosella</name>
    <name type="common">Pink bonnet</name>
    <name type="synonym">Agaricus rosellus</name>
    <dbReference type="NCBI Taxonomy" id="1033263"/>
    <lineage>
        <taxon>Eukaryota</taxon>
        <taxon>Fungi</taxon>
        <taxon>Dikarya</taxon>
        <taxon>Basidiomycota</taxon>
        <taxon>Agaricomycotina</taxon>
        <taxon>Agaricomycetes</taxon>
        <taxon>Agaricomycetidae</taxon>
        <taxon>Agaricales</taxon>
        <taxon>Marasmiineae</taxon>
        <taxon>Mycenaceae</taxon>
        <taxon>Mycena</taxon>
    </lineage>
</organism>
<evidence type="ECO:0000313" key="2">
    <source>
        <dbReference type="EMBL" id="KAJ7645015.1"/>
    </source>
</evidence>
<keyword evidence="3" id="KW-1185">Reference proteome</keyword>
<reference evidence="2" key="1">
    <citation type="submission" date="2023-03" db="EMBL/GenBank/DDBJ databases">
        <title>Massive genome expansion in bonnet fungi (Mycena s.s.) driven by repeated elements and novel gene families across ecological guilds.</title>
        <authorList>
            <consortium name="Lawrence Berkeley National Laboratory"/>
            <person name="Harder C.B."/>
            <person name="Miyauchi S."/>
            <person name="Viragh M."/>
            <person name="Kuo A."/>
            <person name="Thoen E."/>
            <person name="Andreopoulos B."/>
            <person name="Lu D."/>
            <person name="Skrede I."/>
            <person name="Drula E."/>
            <person name="Henrissat B."/>
            <person name="Morin E."/>
            <person name="Kohler A."/>
            <person name="Barry K."/>
            <person name="LaButti K."/>
            <person name="Morin E."/>
            <person name="Salamov A."/>
            <person name="Lipzen A."/>
            <person name="Mereny Z."/>
            <person name="Hegedus B."/>
            <person name="Baldrian P."/>
            <person name="Stursova M."/>
            <person name="Weitz H."/>
            <person name="Taylor A."/>
            <person name="Grigoriev I.V."/>
            <person name="Nagy L.G."/>
            <person name="Martin F."/>
            <person name="Kauserud H."/>
        </authorList>
    </citation>
    <scope>NUCLEOTIDE SEQUENCE</scope>
    <source>
        <strain evidence="2">CBHHK067</strain>
    </source>
</reference>
<proteinExistence type="predicted"/>
<dbReference type="AlphaFoldDB" id="A0AAD7FVD8"/>
<feature type="compositionally biased region" description="Low complexity" evidence="1">
    <location>
        <begin position="281"/>
        <end position="298"/>
    </location>
</feature>
<evidence type="ECO:0000313" key="3">
    <source>
        <dbReference type="Proteomes" id="UP001221757"/>
    </source>
</evidence>
<dbReference type="EMBL" id="JARKIE010000404">
    <property type="protein sequence ID" value="KAJ7645015.1"/>
    <property type="molecule type" value="Genomic_DNA"/>
</dbReference>
<feature type="region of interest" description="Disordered" evidence="1">
    <location>
        <begin position="274"/>
        <end position="321"/>
    </location>
</feature>
<sequence length="366" mass="39383">MRTGTDPASPDAVDEETAGEYLFAPMPETVFAYPGTPSVGSSFNNTSRPFFLSSYFLIRLRSLHVHPPSPLMLPLFSRCLRAAAAALSSSSVAVREQVTFHLLFRPFLVPVRAAARSSSPSRTSPAFPASPSFPASWSYSCFHSHSPPFITRLILYCSLAMHTFYPLLLPSFPPAPRRPRALAISLASYRCRGQVVGISLRYLSPPLLDIPRVVLAFLPPSYLSLCRAATGVVSSRSLTVVTTVAFAPPRPLRLSPCLCPRRPCPRRDAPRLRLHAHHPGSSTPSSPSPLAKALPLRKALSRRSSKPQFVSPLSNSTTGAEVVSTLSGTGMRVLYAQPEEGAAPSNEAGARGSGMIRAGPGARLSR</sequence>
<comment type="caution">
    <text evidence="2">The sequence shown here is derived from an EMBL/GenBank/DDBJ whole genome shotgun (WGS) entry which is preliminary data.</text>
</comment>
<accession>A0AAD7FVD8</accession>
<feature type="region of interest" description="Disordered" evidence="1">
    <location>
        <begin position="337"/>
        <end position="366"/>
    </location>
</feature>
<evidence type="ECO:0000256" key="1">
    <source>
        <dbReference type="SAM" id="MobiDB-lite"/>
    </source>
</evidence>